<feature type="region of interest" description="Disordered" evidence="1">
    <location>
        <begin position="318"/>
        <end position="341"/>
    </location>
</feature>
<evidence type="ECO:0000256" key="1">
    <source>
        <dbReference type="SAM" id="MobiDB-lite"/>
    </source>
</evidence>
<name>A0A812XTZ1_9DINO</name>
<dbReference type="Proteomes" id="UP000601435">
    <property type="component" value="Unassembled WGS sequence"/>
</dbReference>
<proteinExistence type="predicted"/>
<evidence type="ECO:0008006" key="4">
    <source>
        <dbReference type="Google" id="ProtNLM"/>
    </source>
</evidence>
<dbReference type="AlphaFoldDB" id="A0A812XTZ1"/>
<keyword evidence="3" id="KW-1185">Reference proteome</keyword>
<feature type="compositionally biased region" description="Polar residues" evidence="1">
    <location>
        <begin position="321"/>
        <end position="330"/>
    </location>
</feature>
<dbReference type="EMBL" id="CAJNJA010038436">
    <property type="protein sequence ID" value="CAE7746975.1"/>
    <property type="molecule type" value="Genomic_DNA"/>
</dbReference>
<gene>
    <name evidence="2" type="ORF">SNEC2469_LOCUS21641</name>
</gene>
<reference evidence="2" key="1">
    <citation type="submission" date="2021-02" db="EMBL/GenBank/DDBJ databases">
        <authorList>
            <person name="Dougan E. K."/>
            <person name="Rhodes N."/>
            <person name="Thang M."/>
            <person name="Chan C."/>
        </authorList>
    </citation>
    <scope>NUCLEOTIDE SEQUENCE</scope>
</reference>
<feature type="compositionally biased region" description="Polar residues" evidence="1">
    <location>
        <begin position="143"/>
        <end position="161"/>
    </location>
</feature>
<comment type="caution">
    <text evidence="2">The sequence shown here is derived from an EMBL/GenBank/DDBJ whole genome shotgun (WGS) entry which is preliminary data.</text>
</comment>
<evidence type="ECO:0000313" key="2">
    <source>
        <dbReference type="EMBL" id="CAE7746975.1"/>
    </source>
</evidence>
<organism evidence="2 3">
    <name type="scientific">Symbiodinium necroappetens</name>
    <dbReference type="NCBI Taxonomy" id="1628268"/>
    <lineage>
        <taxon>Eukaryota</taxon>
        <taxon>Sar</taxon>
        <taxon>Alveolata</taxon>
        <taxon>Dinophyceae</taxon>
        <taxon>Suessiales</taxon>
        <taxon>Symbiodiniaceae</taxon>
        <taxon>Symbiodinium</taxon>
    </lineage>
</organism>
<protein>
    <recommendedName>
        <fullName evidence="4">CCHC-type domain-containing protein</fullName>
    </recommendedName>
</protein>
<sequence>TKVLLQRLAASPLVRRSLPNAAAICQQYFSFKRQPQESIGNFLVRETLVHEEFVEAIIRLHEEKLGVSQADRDFGLPEETEWRDDADWNSWYDGGSWGMEDPDDPDSRPLPPDGDSPQVDGEPAAPPERRDDHPQEPAPTRGATGSSPSHRQADAGSTTGSRHGETPPVTKTPLDEMSIADSFIMDVLRGWRLLQAAGLSAEEKDYPVISSALQSLWDDQLLGGHRLSHGPFNAHYLDAPDENYANYQHEYDDWWQDDDSWWYDDSYDDVYAVDQWREDDWHHEGQHAMTPEPEDPEAMAKLQEAQSAERIAESLAAEATRTWTEAQRATQALRRDRGFGSPSNNPAAGKCFLCGGNHFARECPDRRHPGGKGRGKGYFRNFAADMDDAYAYYFNKGKGKGKSKSKKGMVLEAQAWMKGKKSRMKGSGKDATSGHRSVNAYATDLFLGGLEVSEAMAAGDSQAAPSTGMIDCGATASAAPEAVVRSLIAAVLT</sequence>
<feature type="non-terminal residue" evidence="2">
    <location>
        <position position="1"/>
    </location>
</feature>
<dbReference type="OrthoDB" id="441493at2759"/>
<feature type="region of interest" description="Disordered" evidence="1">
    <location>
        <begin position="77"/>
        <end position="174"/>
    </location>
</feature>
<accession>A0A812XTZ1</accession>
<evidence type="ECO:0000313" key="3">
    <source>
        <dbReference type="Proteomes" id="UP000601435"/>
    </source>
</evidence>